<reference evidence="6 7" key="1">
    <citation type="submission" date="2019-03" db="EMBL/GenBank/DDBJ databases">
        <title>Genomic Encyclopedia of Type Strains, Phase IV (KMG-IV): sequencing the most valuable type-strain genomes for metagenomic binning, comparative biology and taxonomic classification.</title>
        <authorList>
            <person name="Goeker M."/>
        </authorList>
    </citation>
    <scope>NUCLEOTIDE SEQUENCE [LARGE SCALE GENOMIC DNA]</scope>
    <source>
        <strain evidence="6 7">DSM 26752</strain>
    </source>
</reference>
<keyword evidence="3" id="KW-0547">Nucleotide-binding</keyword>
<name>A0A4R3KST0_9FIRM</name>
<dbReference type="EMBL" id="SMAE01000009">
    <property type="protein sequence ID" value="TCS87975.1"/>
    <property type="molecule type" value="Genomic_DNA"/>
</dbReference>
<keyword evidence="4 6" id="KW-0067">ATP-binding</keyword>
<evidence type="ECO:0000256" key="1">
    <source>
        <dbReference type="ARBA" id="ARBA00005417"/>
    </source>
</evidence>
<evidence type="ECO:0000313" key="6">
    <source>
        <dbReference type="EMBL" id="TCS87975.1"/>
    </source>
</evidence>
<proteinExistence type="inferred from homology"/>
<dbReference type="Pfam" id="PF00005">
    <property type="entry name" value="ABC_tran"/>
    <property type="match status" value="1"/>
</dbReference>
<dbReference type="GO" id="GO:0016887">
    <property type="term" value="F:ATP hydrolysis activity"/>
    <property type="evidence" value="ECO:0007669"/>
    <property type="project" value="InterPro"/>
</dbReference>
<accession>A0A4R3KST0</accession>
<evidence type="ECO:0000256" key="2">
    <source>
        <dbReference type="ARBA" id="ARBA00022448"/>
    </source>
</evidence>
<dbReference type="RefSeq" id="WP_132028194.1">
    <property type="nucleotide sequence ID" value="NZ_CP068564.1"/>
</dbReference>
<dbReference type="Gene3D" id="3.40.50.300">
    <property type="entry name" value="P-loop containing nucleotide triphosphate hydrolases"/>
    <property type="match status" value="1"/>
</dbReference>
<dbReference type="PROSITE" id="PS00211">
    <property type="entry name" value="ABC_TRANSPORTER_1"/>
    <property type="match status" value="1"/>
</dbReference>
<comment type="similarity">
    <text evidence="1">Belongs to the ABC transporter superfamily.</text>
</comment>
<keyword evidence="7" id="KW-1185">Reference proteome</keyword>
<dbReference type="InterPro" id="IPR027417">
    <property type="entry name" value="P-loop_NTPase"/>
</dbReference>
<evidence type="ECO:0000256" key="3">
    <source>
        <dbReference type="ARBA" id="ARBA00022741"/>
    </source>
</evidence>
<gene>
    <name evidence="6" type="ORF">EDD65_10915</name>
</gene>
<dbReference type="AlphaFoldDB" id="A0A4R3KST0"/>
<keyword evidence="2" id="KW-0813">Transport</keyword>
<feature type="domain" description="ABC transporter" evidence="5">
    <location>
        <begin position="5"/>
        <end position="233"/>
    </location>
</feature>
<dbReference type="InterPro" id="IPR003593">
    <property type="entry name" value="AAA+_ATPase"/>
</dbReference>
<protein>
    <submittedName>
        <fullName evidence="6">ABC-2 type transport system ATP-binding protein</fullName>
    </submittedName>
</protein>
<evidence type="ECO:0000256" key="4">
    <source>
        <dbReference type="ARBA" id="ARBA00022840"/>
    </source>
</evidence>
<dbReference type="InterPro" id="IPR003439">
    <property type="entry name" value="ABC_transporter-like_ATP-bd"/>
</dbReference>
<dbReference type="PANTHER" id="PTHR43335:SF4">
    <property type="entry name" value="ABC TRANSPORTER, ATP-BINDING PROTEIN"/>
    <property type="match status" value="1"/>
</dbReference>
<sequence length="241" mass="27369">MDKAIVIENLSKKYKNNRGIQDINLEIDRGEIFGFLGPNGAGKTTTMKIMVGLMKADKGDVRINGYSISKDYEQAMKNVGCIIENVTPFPYLTAYENMKLWGRFYDDVDDTRIDKSLEITGIIKYKNEKIKNYSLGMKQRLGIAIAILSNPNVVILDEPFNGLDVEGMVKMRELIIRLSKQYKTTFFISSHLVHDIELTCDKVGILYHGKLLNIDSTQNILKNYSSLENYYLSEVDLNGDA</sequence>
<comment type="caution">
    <text evidence="6">The sequence shown here is derived from an EMBL/GenBank/DDBJ whole genome shotgun (WGS) entry which is preliminary data.</text>
</comment>
<evidence type="ECO:0000259" key="5">
    <source>
        <dbReference type="PROSITE" id="PS50893"/>
    </source>
</evidence>
<dbReference type="SMART" id="SM00382">
    <property type="entry name" value="AAA"/>
    <property type="match status" value="1"/>
</dbReference>
<dbReference type="InterPro" id="IPR017871">
    <property type="entry name" value="ABC_transporter-like_CS"/>
</dbReference>
<dbReference type="OrthoDB" id="9809205at2"/>
<dbReference type="PROSITE" id="PS50893">
    <property type="entry name" value="ABC_TRANSPORTER_2"/>
    <property type="match status" value="1"/>
</dbReference>
<dbReference type="Proteomes" id="UP000294567">
    <property type="component" value="Unassembled WGS sequence"/>
</dbReference>
<dbReference type="PANTHER" id="PTHR43335">
    <property type="entry name" value="ABC TRANSPORTER, ATP-BINDING PROTEIN"/>
    <property type="match status" value="1"/>
</dbReference>
<organism evidence="6 7">
    <name type="scientific">Keratinibaculum paraultunense</name>
    <dbReference type="NCBI Taxonomy" id="1278232"/>
    <lineage>
        <taxon>Bacteria</taxon>
        <taxon>Bacillati</taxon>
        <taxon>Bacillota</taxon>
        <taxon>Tissierellia</taxon>
        <taxon>Tissierellales</taxon>
        <taxon>Tepidimicrobiaceae</taxon>
        <taxon>Keratinibaculum</taxon>
    </lineage>
</organism>
<evidence type="ECO:0000313" key="7">
    <source>
        <dbReference type="Proteomes" id="UP000294567"/>
    </source>
</evidence>
<dbReference type="SUPFAM" id="SSF52540">
    <property type="entry name" value="P-loop containing nucleoside triphosphate hydrolases"/>
    <property type="match status" value="1"/>
</dbReference>
<dbReference type="GO" id="GO:0005524">
    <property type="term" value="F:ATP binding"/>
    <property type="evidence" value="ECO:0007669"/>
    <property type="project" value="UniProtKB-KW"/>
</dbReference>